<dbReference type="EMBL" id="LBPI01000003">
    <property type="protein sequence ID" value="KKP55253.1"/>
    <property type="molecule type" value="Genomic_DNA"/>
</dbReference>
<feature type="domain" description="Glycoside hydrolase family 3 N-terminal" evidence="6">
    <location>
        <begin position="52"/>
        <end position="365"/>
    </location>
</feature>
<dbReference type="InterPro" id="IPR017853">
    <property type="entry name" value="GH"/>
</dbReference>
<comment type="similarity">
    <text evidence="2">Belongs to the glycosyl hydrolase 3 family.</text>
</comment>
<dbReference type="InterPro" id="IPR050226">
    <property type="entry name" value="NagZ_Beta-hexosaminidase"/>
</dbReference>
<dbReference type="GO" id="GO:0005975">
    <property type="term" value="P:carbohydrate metabolic process"/>
    <property type="evidence" value="ECO:0007669"/>
    <property type="project" value="InterPro"/>
</dbReference>
<keyword evidence="4" id="KW-0378">Hydrolase</keyword>
<protein>
    <recommendedName>
        <fullName evidence="3">beta-N-acetylhexosaminidase</fullName>
        <ecNumber evidence="3">3.2.1.52</ecNumber>
    </recommendedName>
</protein>
<comment type="catalytic activity">
    <reaction evidence="1">
        <text>Hydrolysis of terminal non-reducing N-acetyl-D-hexosamine residues in N-acetyl-beta-D-hexosaminides.</text>
        <dbReference type="EC" id="3.2.1.52"/>
    </reaction>
</comment>
<dbReference type="SUPFAM" id="SSF51445">
    <property type="entry name" value="(Trans)glycosidases"/>
    <property type="match status" value="1"/>
</dbReference>
<dbReference type="Proteomes" id="UP000034488">
    <property type="component" value="Unassembled WGS sequence"/>
</dbReference>
<dbReference type="AlphaFoldDB" id="A0A0G0AFA6"/>
<name>A0A0G0AFA6_9BACT</name>
<gene>
    <name evidence="7" type="ORF">UR47_C0003G0029</name>
</gene>
<evidence type="ECO:0000259" key="6">
    <source>
        <dbReference type="Pfam" id="PF00933"/>
    </source>
</evidence>
<evidence type="ECO:0000256" key="3">
    <source>
        <dbReference type="ARBA" id="ARBA00012663"/>
    </source>
</evidence>
<dbReference type="PANTHER" id="PTHR30480:SF13">
    <property type="entry name" value="BETA-HEXOSAMINIDASE"/>
    <property type="match status" value="1"/>
</dbReference>
<dbReference type="InterPro" id="IPR036962">
    <property type="entry name" value="Glyco_hydro_3_N_sf"/>
</dbReference>
<sequence length="374" mass="41892">MQLFIKSILAVIFTLSFLSTTISKIGDLYSKDSPYLVQKISIEETLLESMSVEEKVGQLFMFGFYGTTPTEHITKYITDKHIGGILLLGYNIENSVQLENLITQLQSSSSIPLLISIDQEGGIVSRLTWNDILTFPQKNISSGQQGYDIAYQRGLQLKEIGINMNLAPVVEYINNGNSFLYQRVFRGTKQDVVEKGSSMIKGYTDSNIVSTLKHYPGHNDSSPDSHYNMPIVDTTTSQWEEYIYTFKEITEKENVPAIMIGHISLPNIDGKPSTISNEILNNRLRKELGYDGVIITDDMEMGSIEKVGEYTTVSKEALIAGNDILLYSGDSEVQTEVYEYILGEVANGGISEKLLDEKVLRILKLKIDYGIIPF</sequence>
<dbReference type="InterPro" id="IPR001764">
    <property type="entry name" value="Glyco_hydro_3_N"/>
</dbReference>
<dbReference type="PATRIC" id="fig|1619088.3.peg.198"/>
<evidence type="ECO:0000256" key="2">
    <source>
        <dbReference type="ARBA" id="ARBA00005336"/>
    </source>
</evidence>
<evidence type="ECO:0000256" key="4">
    <source>
        <dbReference type="ARBA" id="ARBA00022801"/>
    </source>
</evidence>
<dbReference type="PANTHER" id="PTHR30480">
    <property type="entry name" value="BETA-HEXOSAMINIDASE-RELATED"/>
    <property type="match status" value="1"/>
</dbReference>
<proteinExistence type="inferred from homology"/>
<evidence type="ECO:0000256" key="1">
    <source>
        <dbReference type="ARBA" id="ARBA00001231"/>
    </source>
</evidence>
<evidence type="ECO:0000313" key="7">
    <source>
        <dbReference type="EMBL" id="KKP55253.1"/>
    </source>
</evidence>
<dbReference type="Pfam" id="PF00933">
    <property type="entry name" value="Glyco_hydro_3"/>
    <property type="match status" value="1"/>
</dbReference>
<dbReference type="GO" id="GO:0009254">
    <property type="term" value="P:peptidoglycan turnover"/>
    <property type="evidence" value="ECO:0007669"/>
    <property type="project" value="TreeGrafter"/>
</dbReference>
<dbReference type="GO" id="GO:0004563">
    <property type="term" value="F:beta-N-acetylhexosaminidase activity"/>
    <property type="evidence" value="ECO:0007669"/>
    <property type="project" value="UniProtKB-EC"/>
</dbReference>
<accession>A0A0G0AFA6</accession>
<dbReference type="Gene3D" id="3.20.20.300">
    <property type="entry name" value="Glycoside hydrolase, family 3, N-terminal domain"/>
    <property type="match status" value="1"/>
</dbReference>
<reference evidence="7 8" key="1">
    <citation type="journal article" date="2015" name="Nature">
        <title>rRNA introns, odd ribosomes, and small enigmatic genomes across a large radiation of phyla.</title>
        <authorList>
            <person name="Brown C.T."/>
            <person name="Hug L.A."/>
            <person name="Thomas B.C."/>
            <person name="Sharon I."/>
            <person name="Castelle C.J."/>
            <person name="Singh A."/>
            <person name="Wilkins M.J."/>
            <person name="Williams K.H."/>
            <person name="Banfield J.F."/>
        </authorList>
    </citation>
    <scope>NUCLEOTIDE SEQUENCE [LARGE SCALE GENOMIC DNA]</scope>
</reference>
<dbReference type="EC" id="3.2.1.52" evidence="3"/>
<keyword evidence="7" id="KW-0449">Lipoprotein</keyword>
<keyword evidence="5" id="KW-0326">Glycosidase</keyword>
<evidence type="ECO:0000256" key="5">
    <source>
        <dbReference type="ARBA" id="ARBA00023295"/>
    </source>
</evidence>
<organism evidence="7 8">
    <name type="scientific">candidate division WS6 bacterium GW2011_GWB1_33_6</name>
    <dbReference type="NCBI Taxonomy" id="1619088"/>
    <lineage>
        <taxon>Bacteria</taxon>
        <taxon>Candidatus Dojkabacteria</taxon>
    </lineage>
</organism>
<comment type="caution">
    <text evidence="7">The sequence shown here is derived from an EMBL/GenBank/DDBJ whole genome shotgun (WGS) entry which is preliminary data.</text>
</comment>
<evidence type="ECO:0000313" key="8">
    <source>
        <dbReference type="Proteomes" id="UP000034488"/>
    </source>
</evidence>